<accession>A0A3B1B968</accession>
<dbReference type="EMBL" id="UOFY01000028">
    <property type="protein sequence ID" value="VAX08534.1"/>
    <property type="molecule type" value="Genomic_DNA"/>
</dbReference>
<evidence type="ECO:0000313" key="1">
    <source>
        <dbReference type="EMBL" id="VAX08534.1"/>
    </source>
</evidence>
<reference evidence="1" key="1">
    <citation type="submission" date="2018-06" db="EMBL/GenBank/DDBJ databases">
        <authorList>
            <person name="Zhirakovskaya E."/>
        </authorList>
    </citation>
    <scope>NUCLEOTIDE SEQUENCE</scope>
</reference>
<protein>
    <submittedName>
        <fullName evidence="1">Uncharacterized protein</fullName>
    </submittedName>
</protein>
<name>A0A3B1B968_9ZZZZ</name>
<dbReference type="AlphaFoldDB" id="A0A3B1B968"/>
<organism evidence="1">
    <name type="scientific">hydrothermal vent metagenome</name>
    <dbReference type="NCBI Taxonomy" id="652676"/>
    <lineage>
        <taxon>unclassified sequences</taxon>
        <taxon>metagenomes</taxon>
        <taxon>ecological metagenomes</taxon>
    </lineage>
</organism>
<proteinExistence type="predicted"/>
<sequence length="271" mass="30288">MCSGSFDVCCRLEADKEGKKLAMFTFPETLQGEVGEEQKQLQERVNLALKFVDDVGNPLTAVDGAVDLLFNCWQEQFSKLDLDESHSQEIESCFRILREQTGRMEQLLQNLRRFSMLTDRHSTFTDTNGIIESVTALVRMEKYEQGVGIINQLDTTIPAIEVEQSVVVFCLYSALNTLAENCMDGSHLRVNSMAENNKVGILIDCEEINTLRCQKPGCCASKTLQKENLPPLEDCTGIIRSVIEEHGGQMMVYCTPLSRCGVSLLFPAAID</sequence>
<gene>
    <name evidence="1" type="ORF">MNBD_GAMMA25-807</name>
</gene>